<evidence type="ECO:0000313" key="3">
    <source>
        <dbReference type="EMBL" id="QNL93688.1"/>
    </source>
</evidence>
<sequence length="435" mass="46504">MLANLAENLSASSDRALLLGLTAVVFGFAAFKAYRGYQLYGTLTFVSAVTKWTAVVSALLLVLQVQQASRPYTPPPSNEFAIVLGHTQNSPRPTLGRDTSELIEESLLLHKGETAEDILSSIAFVSAAAPPTVLSVDAKALALKSIGTNATRAKRDVRDNARALETFLETQKPASNGADYLGAVIEASRNLSSGATITVIGSGLSDSGDLDFANDNLLTSAKKREAKVEQLAEKYGRDYLSGYSLHFVGLGDTTKPQERLSPKQKDIVRGLYKDVATALGGRVHVSTRTQSSTAVDTAFTVSTTDTGCGNVDFTLGEGKLEFVSDQADFTSPTKAKKALRKVVTVYQDDPARVRQITVDGYIYLTSTQRKLAGAKDAPLSRERAIAVKKLLVREGVPANLIRASGKGAGPHNNADKPGLDRMVKIKIARTENPDC</sequence>
<dbReference type="RefSeq" id="WP_154596808.1">
    <property type="nucleotide sequence ID" value="NZ_CP060587.1"/>
</dbReference>
<evidence type="ECO:0000259" key="2">
    <source>
        <dbReference type="Pfam" id="PF00691"/>
    </source>
</evidence>
<reference evidence="3 4" key="1">
    <citation type="submission" date="2020-08" db="EMBL/GenBank/DDBJ databases">
        <title>Novel species in genus Aeromicrobium.</title>
        <authorList>
            <person name="Zhang G."/>
        </authorList>
    </citation>
    <scope>NUCLEOTIDE SEQUENCE [LARGE SCALE GENOMIC DNA]</scope>
    <source>
        <strain evidence="4">zg-629</strain>
    </source>
</reference>
<evidence type="ECO:0000313" key="4">
    <source>
        <dbReference type="Proteomes" id="UP000515871"/>
    </source>
</evidence>
<keyword evidence="1" id="KW-0472">Membrane</keyword>
<protein>
    <submittedName>
        <fullName evidence="3">OmpA family protein</fullName>
    </submittedName>
</protein>
<proteinExistence type="predicted"/>
<dbReference type="InterPro" id="IPR006665">
    <property type="entry name" value="OmpA-like"/>
</dbReference>
<evidence type="ECO:0000256" key="1">
    <source>
        <dbReference type="SAM" id="Phobius"/>
    </source>
</evidence>
<dbReference type="Proteomes" id="UP000515871">
    <property type="component" value="Chromosome"/>
</dbReference>
<organism evidence="3 4">
    <name type="scientific">Aeromicrobium senzhongii</name>
    <dbReference type="NCBI Taxonomy" id="2663859"/>
    <lineage>
        <taxon>Bacteria</taxon>
        <taxon>Bacillati</taxon>
        <taxon>Actinomycetota</taxon>
        <taxon>Actinomycetes</taxon>
        <taxon>Propionibacteriales</taxon>
        <taxon>Nocardioidaceae</taxon>
        <taxon>Aeromicrobium</taxon>
    </lineage>
</organism>
<accession>A0ABX6SRB2</accession>
<name>A0ABX6SRB2_9ACTN</name>
<gene>
    <name evidence="3" type="ORF">H9L21_11295</name>
</gene>
<feature type="transmembrane region" description="Helical" evidence="1">
    <location>
        <begin position="16"/>
        <end position="34"/>
    </location>
</feature>
<dbReference type="Gene3D" id="3.30.1330.60">
    <property type="entry name" value="OmpA-like domain"/>
    <property type="match status" value="1"/>
</dbReference>
<dbReference type="InterPro" id="IPR036737">
    <property type="entry name" value="OmpA-like_sf"/>
</dbReference>
<dbReference type="SUPFAM" id="SSF103088">
    <property type="entry name" value="OmpA-like"/>
    <property type="match status" value="1"/>
</dbReference>
<keyword evidence="4" id="KW-1185">Reference proteome</keyword>
<feature type="transmembrane region" description="Helical" evidence="1">
    <location>
        <begin position="40"/>
        <end position="63"/>
    </location>
</feature>
<dbReference type="Pfam" id="PF00691">
    <property type="entry name" value="OmpA"/>
    <property type="match status" value="1"/>
</dbReference>
<dbReference type="EMBL" id="CP060587">
    <property type="protein sequence ID" value="QNL93688.1"/>
    <property type="molecule type" value="Genomic_DNA"/>
</dbReference>
<keyword evidence="1" id="KW-0812">Transmembrane</keyword>
<feature type="domain" description="OmpA-like" evidence="2">
    <location>
        <begin position="322"/>
        <end position="413"/>
    </location>
</feature>
<keyword evidence="1" id="KW-1133">Transmembrane helix</keyword>